<evidence type="ECO:0000313" key="1">
    <source>
        <dbReference type="EMBL" id="CAI5437694.1"/>
    </source>
</evidence>
<comment type="caution">
    <text evidence="1">The sequence shown here is derived from an EMBL/GenBank/DDBJ whole genome shotgun (WGS) entry which is preliminary data.</text>
</comment>
<dbReference type="AlphaFoldDB" id="A0A9P1I6K0"/>
<keyword evidence="2" id="KW-1185">Reference proteome</keyword>
<proteinExistence type="predicted"/>
<reference evidence="1" key="1">
    <citation type="submission" date="2022-11" db="EMBL/GenBank/DDBJ databases">
        <authorList>
            <person name="Kikuchi T."/>
        </authorList>
    </citation>
    <scope>NUCLEOTIDE SEQUENCE</scope>
    <source>
        <strain evidence="1">PS1010</strain>
    </source>
</reference>
<name>A0A9P1I6K0_9PELO</name>
<evidence type="ECO:0000313" key="2">
    <source>
        <dbReference type="Proteomes" id="UP001152747"/>
    </source>
</evidence>
<organism evidence="1 2">
    <name type="scientific">Caenorhabditis angaria</name>
    <dbReference type="NCBI Taxonomy" id="860376"/>
    <lineage>
        <taxon>Eukaryota</taxon>
        <taxon>Metazoa</taxon>
        <taxon>Ecdysozoa</taxon>
        <taxon>Nematoda</taxon>
        <taxon>Chromadorea</taxon>
        <taxon>Rhabditida</taxon>
        <taxon>Rhabditina</taxon>
        <taxon>Rhabditomorpha</taxon>
        <taxon>Rhabditoidea</taxon>
        <taxon>Rhabditidae</taxon>
        <taxon>Peloderinae</taxon>
        <taxon>Caenorhabditis</taxon>
    </lineage>
</organism>
<dbReference type="Proteomes" id="UP001152747">
    <property type="component" value="Unassembled WGS sequence"/>
</dbReference>
<protein>
    <submittedName>
        <fullName evidence="1">Uncharacterized protein</fullName>
    </submittedName>
</protein>
<accession>A0A9P1I6K0</accession>
<gene>
    <name evidence="1" type="ORF">CAMP_LOCUS331</name>
</gene>
<sequence>MEEGYWLDRIPEPHRSAIKNDMARYVITKEEETHKQFIESVRYQPRLDQVKVSVNISIQLTPRYEYWISFQDESNNKSRIFHGVNDRSFGDLAIKEGSCIDTSHDWIINFFEQSTGVRFLHVYIAPKRAPGIELVTIVGQRLDLSRLESTWSRVVWKIPFDSTNDSSRLVEKVSRLENDSSRVEWFFSTRLDSDGQFTHVGAILTNCGIGGWSNWRMVDGRIGEWCNSPIGLVGAISPIGVVGAISPIGVVGAISPIGVVGAISPIGVVGAISPIGVVGAISPIGVVGAISPIGAIGAPMTKYTNHTNWRIPPSTIRQFHHPPIQQIPPMVKIAPTAPITPIYHYWRNWCDWCTITMSTNHHPITIQYSPSKPTP</sequence>
<dbReference type="EMBL" id="CANHGI010000001">
    <property type="protein sequence ID" value="CAI5437694.1"/>
    <property type="molecule type" value="Genomic_DNA"/>
</dbReference>